<keyword evidence="3" id="KW-0732">Signal</keyword>
<dbReference type="Gene3D" id="3.40.190.10">
    <property type="entry name" value="Periplasmic binding protein-like II"/>
    <property type="match status" value="2"/>
</dbReference>
<dbReference type="EMBL" id="JACRTJ010000008">
    <property type="protein sequence ID" value="MBC8598332.1"/>
    <property type="molecule type" value="Genomic_DNA"/>
</dbReference>
<name>A0ABR7NSM4_9FIRM</name>
<evidence type="ECO:0000256" key="1">
    <source>
        <dbReference type="ARBA" id="ARBA00005695"/>
    </source>
</evidence>
<comment type="caution">
    <text evidence="5">The sequence shown here is derived from an EMBL/GenBank/DDBJ whole genome shotgun (WGS) entry which is preliminary data.</text>
</comment>
<dbReference type="PANTHER" id="PTHR30290">
    <property type="entry name" value="PERIPLASMIC BINDING COMPONENT OF ABC TRANSPORTER"/>
    <property type="match status" value="1"/>
</dbReference>
<evidence type="ECO:0000256" key="2">
    <source>
        <dbReference type="ARBA" id="ARBA00022448"/>
    </source>
</evidence>
<sequence>MQPPQRPREQGKASIAHRHIYSRLIEIDENSEIVGDLAESWEQVSDTEWKFKIHEGVKFHDGTDCTASDVKFSLERAKEMPRVKQYVEQIDSITVEDDHNLTLHLAEPYAPLLAALSHTGTSIVPEAAVTAQGDAFWENPIGTGPMQFVEWVPNDHYSLKRFDDYFKGPGKTTSLTLRIMPEGGARTIALETGEIDMSISVDATDVQNVKANKELMALEKTAVSVEYLAMNCEKEPFNDLKVRQAINYALNQQEIIDVVLEGRDQVANSVMNINIPGYSEEITGYSQDLEKAKALMAEAGYPDASIFPLFHTKNFGATGNRAFYSNPEVDTLIEQAQKESDNAKRMELYKEIQQKINDDAPWACLFYGTACTGIRADLKGFVLHPSSANHYENLYYEK</sequence>
<keyword evidence="2" id="KW-0813">Transport</keyword>
<accession>A0ABR7NSM4</accession>
<evidence type="ECO:0000256" key="3">
    <source>
        <dbReference type="ARBA" id="ARBA00022729"/>
    </source>
</evidence>
<feature type="domain" description="Solute-binding protein family 5" evidence="4">
    <location>
        <begin position="32"/>
        <end position="306"/>
    </location>
</feature>
<proteinExistence type="inferred from homology"/>
<evidence type="ECO:0000259" key="4">
    <source>
        <dbReference type="Pfam" id="PF00496"/>
    </source>
</evidence>
<dbReference type="Proteomes" id="UP000647491">
    <property type="component" value="Unassembled WGS sequence"/>
</dbReference>
<gene>
    <name evidence="5" type="ORF">H8708_03655</name>
</gene>
<dbReference type="Gene3D" id="3.90.76.10">
    <property type="entry name" value="Dipeptide-binding Protein, Domain 1"/>
    <property type="match status" value="1"/>
</dbReference>
<evidence type="ECO:0000313" key="6">
    <source>
        <dbReference type="Proteomes" id="UP000647491"/>
    </source>
</evidence>
<evidence type="ECO:0000313" key="5">
    <source>
        <dbReference type="EMBL" id="MBC8598332.1"/>
    </source>
</evidence>
<comment type="similarity">
    <text evidence="1">Belongs to the bacterial solute-binding protein 5 family.</text>
</comment>
<dbReference type="Gene3D" id="3.10.105.10">
    <property type="entry name" value="Dipeptide-binding Protein, Domain 3"/>
    <property type="match status" value="2"/>
</dbReference>
<dbReference type="SUPFAM" id="SSF53850">
    <property type="entry name" value="Periplasmic binding protein-like II"/>
    <property type="match status" value="1"/>
</dbReference>
<keyword evidence="6" id="KW-1185">Reference proteome</keyword>
<dbReference type="PANTHER" id="PTHR30290:SF9">
    <property type="entry name" value="OLIGOPEPTIDE-BINDING PROTEIN APPA"/>
    <property type="match status" value="1"/>
</dbReference>
<dbReference type="RefSeq" id="WP_262426995.1">
    <property type="nucleotide sequence ID" value="NZ_JACRTJ010000008.1"/>
</dbReference>
<reference evidence="5 6" key="1">
    <citation type="submission" date="2020-08" db="EMBL/GenBank/DDBJ databases">
        <title>Genome public.</title>
        <authorList>
            <person name="Liu C."/>
            <person name="Sun Q."/>
        </authorList>
    </citation>
    <scope>NUCLEOTIDE SEQUENCE [LARGE SCALE GENOMIC DNA]</scope>
    <source>
        <strain evidence="5 6">BX10</strain>
    </source>
</reference>
<dbReference type="InterPro" id="IPR000914">
    <property type="entry name" value="SBP_5_dom"/>
</dbReference>
<dbReference type="InterPro" id="IPR039424">
    <property type="entry name" value="SBP_5"/>
</dbReference>
<dbReference type="Pfam" id="PF00496">
    <property type="entry name" value="SBP_bac_5"/>
    <property type="match status" value="1"/>
</dbReference>
<protein>
    <recommendedName>
        <fullName evidence="4">Solute-binding protein family 5 domain-containing protein</fullName>
    </recommendedName>
</protein>
<organism evidence="5 6">
    <name type="scientific">Enterocloster hominis</name>
    <name type="common">ex Liu et al. 2021</name>
    <dbReference type="NCBI Taxonomy" id="2763663"/>
    <lineage>
        <taxon>Bacteria</taxon>
        <taxon>Bacillati</taxon>
        <taxon>Bacillota</taxon>
        <taxon>Clostridia</taxon>
        <taxon>Lachnospirales</taxon>
        <taxon>Lachnospiraceae</taxon>
        <taxon>Enterocloster</taxon>
    </lineage>
</organism>